<evidence type="ECO:0000313" key="4">
    <source>
        <dbReference type="Proteomes" id="UP001238805"/>
    </source>
</evidence>
<dbReference type="RefSeq" id="WP_284873775.1">
    <property type="nucleotide sequence ID" value="NZ_CP126970.1"/>
</dbReference>
<proteinExistence type="predicted"/>
<evidence type="ECO:0008006" key="5">
    <source>
        <dbReference type="Google" id="ProtNLM"/>
    </source>
</evidence>
<dbReference type="Proteomes" id="UP001238805">
    <property type="component" value="Chromosome"/>
</dbReference>
<keyword evidence="4" id="KW-1185">Reference proteome</keyword>
<sequence>MSRTTRRAATVLVGAAVVLSSFSVAQAQTLAENITTAQQGIQVANQGAQLANQFSSLSSSSDTGRTTAPSKPNTPANPVGGKFLNSTNQTVTINGVEYQFSSYSTYGSVQRLSWRLDEPYTRATATVGFVDNRAPVGYKANVVVRADDTIIREFEVTPGKPHRLDISLKNPSDLRIDWTITNHAGERAGNSWFAVGSPKVYY</sequence>
<feature type="signal peptide" evidence="2">
    <location>
        <begin position="1"/>
        <end position="27"/>
    </location>
</feature>
<evidence type="ECO:0000256" key="2">
    <source>
        <dbReference type="SAM" id="SignalP"/>
    </source>
</evidence>
<protein>
    <recommendedName>
        <fullName evidence="5">Glycosyl hydrolase family 98 putative carbohydrate-binding module domain-containing protein</fullName>
    </recommendedName>
</protein>
<name>A0ABY8VI34_9CORY</name>
<dbReference type="EMBL" id="CP126970">
    <property type="protein sequence ID" value="WIM69178.1"/>
    <property type="molecule type" value="Genomic_DNA"/>
</dbReference>
<organism evidence="3 4">
    <name type="scientific">Corynebacterium suedekumii</name>
    <dbReference type="NCBI Taxonomy" id="3049801"/>
    <lineage>
        <taxon>Bacteria</taxon>
        <taxon>Bacillati</taxon>
        <taxon>Actinomycetota</taxon>
        <taxon>Actinomycetes</taxon>
        <taxon>Mycobacteriales</taxon>
        <taxon>Corynebacteriaceae</taxon>
        <taxon>Corynebacterium</taxon>
    </lineage>
</organism>
<accession>A0ABY8VI34</accession>
<feature type="compositionally biased region" description="Polar residues" evidence="1">
    <location>
        <begin position="62"/>
        <end position="76"/>
    </location>
</feature>
<reference evidence="3 4" key="1">
    <citation type="submission" date="2023-05" db="EMBL/GenBank/DDBJ databases">
        <title>Corynebacterium suedekumii sp. nov. and Corynebacterium breve sp. nov. isolated from raw cow's milk.</title>
        <authorList>
            <person name="Baer M.K."/>
            <person name="Mehl L."/>
            <person name="Hellmuth R."/>
            <person name="Marke G."/>
            <person name="Lipski A."/>
        </authorList>
    </citation>
    <scope>NUCLEOTIDE SEQUENCE [LARGE SCALE GENOMIC DNA]</scope>
    <source>
        <strain evidence="3 4">LM112</strain>
    </source>
</reference>
<evidence type="ECO:0000256" key="1">
    <source>
        <dbReference type="SAM" id="MobiDB-lite"/>
    </source>
</evidence>
<evidence type="ECO:0000313" key="3">
    <source>
        <dbReference type="EMBL" id="WIM69178.1"/>
    </source>
</evidence>
<keyword evidence="2" id="KW-0732">Signal</keyword>
<feature type="region of interest" description="Disordered" evidence="1">
    <location>
        <begin position="55"/>
        <end position="83"/>
    </location>
</feature>
<feature type="chain" id="PRO_5047510032" description="Glycosyl hydrolase family 98 putative carbohydrate-binding module domain-containing protein" evidence="2">
    <location>
        <begin position="28"/>
        <end position="202"/>
    </location>
</feature>
<gene>
    <name evidence="3" type="ORF">QP029_07735</name>
</gene>